<feature type="domain" description="HTH myb-type" evidence="9">
    <location>
        <begin position="124"/>
        <end position="180"/>
    </location>
</feature>
<dbReference type="FunFam" id="1.10.10.60:FF:000185">
    <property type="entry name" value="MYB transcription factor"/>
    <property type="match status" value="1"/>
</dbReference>
<evidence type="ECO:0000256" key="4">
    <source>
        <dbReference type="ARBA" id="ARBA00023125"/>
    </source>
</evidence>
<sequence length="442" mass="50255">MERWPKPSIKESSRSLTMELKARPTPPTFAKKSLIDCPRTEVDPWSKPLESSYGDVVYFEKEKGETALGVEGFFMLNFDARNDVLILKSLEHLLFGLSRYMCYTRMLLLQEGLGNKTGHQCCRKQKVKRGLWSPEEDEKLIKYITIHGHGSWSSVPNLAGLERCGKSCRLRWINYLRPDLKRGSITAKEERIIVDIHRILGNRWAQIAKHLPGRTDNEVKNFWNSCIKKKLIAQGLDPNTHNLLSSNYKHNNSNNAWKLSYHSHQQPTSTFTVNSQISDISSMVMKAPPLPFPMIPLAPDTNPPLSHEFSSSLTYEYQNPKTQAFLESTASQSSIGSAPIFSSTSHPSEFGMLDESCMWAGGYEPTQSIIPEKKQPEQQVEIEKITSELIGAGQQMDASFETSNFDFDFDFVESTLLPCGMYYNQSPIDQLAWDSWALQEKK</sequence>
<evidence type="ECO:0000256" key="5">
    <source>
        <dbReference type="ARBA" id="ARBA00023163"/>
    </source>
</evidence>
<keyword evidence="6" id="KW-0539">Nucleus</keyword>
<dbReference type="GO" id="GO:0003677">
    <property type="term" value="F:DNA binding"/>
    <property type="evidence" value="ECO:0007669"/>
    <property type="project" value="UniProtKB-KW"/>
</dbReference>
<protein>
    <submittedName>
        <fullName evidence="10">Uncharacterized protein</fullName>
    </submittedName>
</protein>
<evidence type="ECO:0000259" key="8">
    <source>
        <dbReference type="PROSITE" id="PS50090"/>
    </source>
</evidence>
<dbReference type="PANTHER" id="PTHR47997">
    <property type="entry name" value="MYB DOMAIN PROTEIN 55"/>
    <property type="match status" value="1"/>
</dbReference>
<feature type="domain" description="Myb-like" evidence="8">
    <location>
        <begin position="124"/>
        <end position="176"/>
    </location>
</feature>
<reference evidence="10" key="1">
    <citation type="journal article" date="2020" name="bioRxiv">
        <title>Hybrid origin of Populus tomentosa Carr. identified through genome sequencing and phylogenomic analysis.</title>
        <authorList>
            <person name="An X."/>
            <person name="Gao K."/>
            <person name="Chen Z."/>
            <person name="Li J."/>
            <person name="Yang X."/>
            <person name="Yang X."/>
            <person name="Zhou J."/>
            <person name="Guo T."/>
            <person name="Zhao T."/>
            <person name="Huang S."/>
            <person name="Miao D."/>
            <person name="Khan W.U."/>
            <person name="Rao P."/>
            <person name="Ye M."/>
            <person name="Lei B."/>
            <person name="Liao W."/>
            <person name="Wang J."/>
            <person name="Ji L."/>
            <person name="Li Y."/>
            <person name="Guo B."/>
            <person name="Mustafa N.S."/>
            <person name="Li S."/>
            <person name="Yun Q."/>
            <person name="Keller S.R."/>
            <person name="Mao J."/>
            <person name="Zhang R."/>
            <person name="Strauss S.H."/>
        </authorList>
    </citation>
    <scope>NUCLEOTIDE SEQUENCE</scope>
    <source>
        <strain evidence="10">GM15</strain>
        <tissue evidence="10">Leaf</tissue>
    </source>
</reference>
<accession>A0A8X8IU92</accession>
<keyword evidence="4" id="KW-0238">DNA-binding</keyword>
<evidence type="ECO:0000256" key="7">
    <source>
        <dbReference type="SAM" id="MobiDB-lite"/>
    </source>
</evidence>
<dbReference type="Pfam" id="PF00249">
    <property type="entry name" value="Myb_DNA-binding"/>
    <property type="match status" value="2"/>
</dbReference>
<evidence type="ECO:0000256" key="1">
    <source>
        <dbReference type="ARBA" id="ARBA00004123"/>
    </source>
</evidence>
<dbReference type="InterPro" id="IPR017930">
    <property type="entry name" value="Myb_dom"/>
</dbReference>
<evidence type="ECO:0000313" key="11">
    <source>
        <dbReference type="Proteomes" id="UP000886885"/>
    </source>
</evidence>
<dbReference type="Proteomes" id="UP000886885">
    <property type="component" value="Chromosome 1A"/>
</dbReference>
<dbReference type="FunFam" id="1.10.10.60:FF:000140">
    <property type="entry name" value="Myb transcription factor"/>
    <property type="match status" value="1"/>
</dbReference>
<evidence type="ECO:0000259" key="9">
    <source>
        <dbReference type="PROSITE" id="PS51294"/>
    </source>
</evidence>
<dbReference type="GO" id="GO:0005634">
    <property type="term" value="C:nucleus"/>
    <property type="evidence" value="ECO:0007669"/>
    <property type="project" value="UniProtKB-SubCell"/>
</dbReference>
<keyword evidence="2" id="KW-0677">Repeat</keyword>
<evidence type="ECO:0000313" key="10">
    <source>
        <dbReference type="EMBL" id="KAG6791457.1"/>
    </source>
</evidence>
<feature type="domain" description="Myb-like" evidence="8">
    <location>
        <begin position="177"/>
        <end position="227"/>
    </location>
</feature>
<dbReference type="PROSITE" id="PS50090">
    <property type="entry name" value="MYB_LIKE"/>
    <property type="match status" value="2"/>
</dbReference>
<dbReference type="EMBL" id="JAAWWB010000001">
    <property type="protein sequence ID" value="KAG6791457.1"/>
    <property type="molecule type" value="Genomic_DNA"/>
</dbReference>
<dbReference type="AlphaFoldDB" id="A0A8X8IU92"/>
<feature type="region of interest" description="Disordered" evidence="7">
    <location>
        <begin position="1"/>
        <end position="27"/>
    </location>
</feature>
<evidence type="ECO:0000256" key="3">
    <source>
        <dbReference type="ARBA" id="ARBA00023015"/>
    </source>
</evidence>
<dbReference type="InterPro" id="IPR051953">
    <property type="entry name" value="Plant_SW-associated_TFs"/>
</dbReference>
<keyword evidence="11" id="KW-1185">Reference proteome</keyword>
<organism evidence="10 11">
    <name type="scientific">Populus tomentosa</name>
    <name type="common">Chinese white poplar</name>
    <dbReference type="NCBI Taxonomy" id="118781"/>
    <lineage>
        <taxon>Eukaryota</taxon>
        <taxon>Viridiplantae</taxon>
        <taxon>Streptophyta</taxon>
        <taxon>Embryophyta</taxon>
        <taxon>Tracheophyta</taxon>
        <taxon>Spermatophyta</taxon>
        <taxon>Magnoliopsida</taxon>
        <taxon>eudicotyledons</taxon>
        <taxon>Gunneridae</taxon>
        <taxon>Pentapetalae</taxon>
        <taxon>rosids</taxon>
        <taxon>fabids</taxon>
        <taxon>Malpighiales</taxon>
        <taxon>Salicaceae</taxon>
        <taxon>Saliceae</taxon>
        <taxon>Populus</taxon>
    </lineage>
</organism>
<keyword evidence="3" id="KW-0805">Transcription regulation</keyword>
<dbReference type="PROSITE" id="PS51294">
    <property type="entry name" value="HTH_MYB"/>
    <property type="match status" value="2"/>
</dbReference>
<dbReference type="SMART" id="SM00717">
    <property type="entry name" value="SANT"/>
    <property type="match status" value="2"/>
</dbReference>
<dbReference type="OrthoDB" id="2143914at2759"/>
<evidence type="ECO:0000256" key="2">
    <source>
        <dbReference type="ARBA" id="ARBA00022737"/>
    </source>
</evidence>
<feature type="domain" description="HTH myb-type" evidence="9">
    <location>
        <begin position="181"/>
        <end position="231"/>
    </location>
</feature>
<dbReference type="CDD" id="cd00167">
    <property type="entry name" value="SANT"/>
    <property type="match status" value="2"/>
</dbReference>
<dbReference type="PANTHER" id="PTHR47997:SF56">
    <property type="entry name" value="MYB FAMILY PROTEIN"/>
    <property type="match status" value="1"/>
</dbReference>
<comment type="subcellular location">
    <subcellularLocation>
        <location evidence="1">Nucleus</location>
    </subcellularLocation>
</comment>
<dbReference type="InterPro" id="IPR001005">
    <property type="entry name" value="SANT/Myb"/>
</dbReference>
<feature type="compositionally biased region" description="Basic and acidic residues" evidence="7">
    <location>
        <begin position="1"/>
        <end position="13"/>
    </location>
</feature>
<comment type="caution">
    <text evidence="10">The sequence shown here is derived from an EMBL/GenBank/DDBJ whole genome shotgun (WGS) entry which is preliminary data.</text>
</comment>
<name>A0A8X8IU92_POPTO</name>
<keyword evidence="5" id="KW-0804">Transcription</keyword>
<evidence type="ECO:0000256" key="6">
    <source>
        <dbReference type="ARBA" id="ARBA00023242"/>
    </source>
</evidence>
<gene>
    <name evidence="10" type="ORF">POTOM_000576</name>
</gene>
<proteinExistence type="predicted"/>